<dbReference type="PANTHER" id="PTHR46082">
    <property type="entry name" value="ATP/GTP-BINDING PROTEIN-RELATED"/>
    <property type="match status" value="1"/>
</dbReference>
<evidence type="ECO:0008006" key="6">
    <source>
        <dbReference type="Google" id="ProtNLM"/>
    </source>
</evidence>
<evidence type="ECO:0000259" key="2">
    <source>
        <dbReference type="Pfam" id="PF13676"/>
    </source>
</evidence>
<dbReference type="InterPro" id="IPR056681">
    <property type="entry name" value="DUF7779"/>
</dbReference>
<evidence type="ECO:0000313" key="4">
    <source>
        <dbReference type="EMBL" id="GAA0223976.1"/>
    </source>
</evidence>
<dbReference type="EMBL" id="BAAAGX010000004">
    <property type="protein sequence ID" value="GAA0223976.1"/>
    <property type="molecule type" value="Genomic_DNA"/>
</dbReference>
<organism evidence="4 5">
    <name type="scientific">Cryptosporangium japonicum</name>
    <dbReference type="NCBI Taxonomy" id="80872"/>
    <lineage>
        <taxon>Bacteria</taxon>
        <taxon>Bacillati</taxon>
        <taxon>Actinomycetota</taxon>
        <taxon>Actinomycetes</taxon>
        <taxon>Cryptosporangiales</taxon>
        <taxon>Cryptosporangiaceae</taxon>
        <taxon>Cryptosporangium</taxon>
    </lineage>
</organism>
<dbReference type="InterPro" id="IPR011990">
    <property type="entry name" value="TPR-like_helical_dom_sf"/>
</dbReference>
<evidence type="ECO:0000259" key="3">
    <source>
        <dbReference type="Pfam" id="PF25000"/>
    </source>
</evidence>
<dbReference type="Proteomes" id="UP001500967">
    <property type="component" value="Unassembled WGS sequence"/>
</dbReference>
<protein>
    <recommendedName>
        <fullName evidence="6">ATP/GTP-binding protein</fullName>
    </recommendedName>
</protein>
<dbReference type="Pfam" id="PF25000">
    <property type="entry name" value="DUF7779"/>
    <property type="match status" value="1"/>
</dbReference>
<evidence type="ECO:0000259" key="1">
    <source>
        <dbReference type="Pfam" id="PF00931"/>
    </source>
</evidence>
<dbReference type="InterPro" id="IPR000157">
    <property type="entry name" value="TIR_dom"/>
</dbReference>
<dbReference type="Pfam" id="PF13676">
    <property type="entry name" value="TIR_2"/>
    <property type="match status" value="1"/>
</dbReference>
<dbReference type="SUPFAM" id="SSF48452">
    <property type="entry name" value="TPR-like"/>
    <property type="match status" value="3"/>
</dbReference>
<comment type="caution">
    <text evidence="4">The sequence shown here is derived from an EMBL/GenBank/DDBJ whole genome shotgun (WGS) entry which is preliminary data.</text>
</comment>
<dbReference type="PANTHER" id="PTHR46082:SF6">
    <property type="entry name" value="AAA+ ATPASE DOMAIN-CONTAINING PROTEIN-RELATED"/>
    <property type="match status" value="1"/>
</dbReference>
<dbReference type="NCBIfam" id="NF040586">
    <property type="entry name" value="FxSxx_TPR"/>
    <property type="match status" value="1"/>
</dbReference>
<sequence>MTQSADGVVVTFYSYKGGTGRTMALANVAWILASSGHRVLVVDWDLESPGLHKFFRPFLDDETLRATPGVIDLITDFAFAVTDHTEREDGWHLEFADILRCAISVDWSHFPAGGGLDFVSAGRQNRDYSSSVSSLDWDNFYVRLGGGQFLDALRANMKSHYDYVLIDSRTGYSDVADICTIQLPDVLVDCFTLSDQAIEGASAVARTIDTRYADRNIRILPVPMRVDEAEKEKLDAGRALARARFARFPRGLRGEDADRYWSSVEIPYRPFYAYEETLATFGDATPAPPSSLLAAYERLTEAITQGRVGMLPPLPEDVRLRTREAFVRRAPVGQSDVFLSYAAEDRMWADWIAHTLTAAGFRVTVQGSGQAAGRDAEAEARQHAEAASRTIALLSDAYQRSPQAEAVFQAVLDADPAGSRRQLIPVRIASARLRPRFTRRTQVDLIGLDERMAADALLLALDLPPESAEGVGADPADGPRFPGAQPTVWQVPSRNASFTGRADELERLRDKLAGGNQIVVLPQALHGLGGVGKTQVAIEYAHRFRGDYDLVWWVRAEQPEDIDHSFADLAQRLELAGGDDVVEAAAAALEALRRGEPYSRFLVVFDNADQPEDLSRYDLGGSGHVLITSRNPAWARVADPLEIGIFTEEESVELLSRRVPGLSRSDAARVAEALGNLPLALEQAGAWLDETGFSVEQYLEDLAAGPVNVLAINRPTDYPTPVAATWDLSFRQVKARSRAAARLLELCAFFSPDSIAISLVYSDEMRNILVPFDETLREKLMLGRVTREITRFALARIDQPSNSIQIHRLVQAVLRSRMTEAEQEHTRHQIHQVLVSARPRQGGVDDPDNWPEFDKIWPHLTPSMASDCDEEETRSLLIERVRYLWRRGELDSAAALGRRLEELWSTHTPMGPDHRQVLYLRFHLGNVLRSQGRYLEAYEVDADVFDRQQRTLRPDDAHILLTAGGLAADLRTLGKYQAALDRDELTYRQFKDLFGDDHPRALSAANNLAESCRLVGDFHRARELDEETLARRRTVLGDDHPYTLYSMANLGMDVREAGDYLRSAELLRSTYERYRTVVGDDSPDTLRAAKSLAVSLRRAGDSTAARLLSEDTIERMTARFGPSVPDTSACKLNLAGDLADEGHTIEAARLAEQVFDDLRVSLGPSHPYTLAASNNLAIYLRNSGELNRASILAGETLRAFRESLDARHPYTLTCAMNVASCRSDQGDQTGAAAIEARTLEQLRDVRGSLHPETLACEANMAVTIRLAGRESDAESRRQSVLPRLLEVLGPHHPYCRAARRWNRINCDIEPLPW</sequence>
<feature type="domain" description="DUF7779" evidence="3">
    <location>
        <begin position="736"/>
        <end position="822"/>
    </location>
</feature>
<dbReference type="InterPro" id="IPR053137">
    <property type="entry name" value="NLR-like"/>
</dbReference>
<dbReference type="Pfam" id="PF13374">
    <property type="entry name" value="TPR_10"/>
    <property type="match status" value="2"/>
</dbReference>
<reference evidence="5" key="1">
    <citation type="journal article" date="2019" name="Int. J. Syst. Evol. Microbiol.">
        <title>The Global Catalogue of Microorganisms (GCM) 10K type strain sequencing project: providing services to taxonomists for standard genome sequencing and annotation.</title>
        <authorList>
            <consortium name="The Broad Institute Genomics Platform"/>
            <consortium name="The Broad Institute Genome Sequencing Center for Infectious Disease"/>
            <person name="Wu L."/>
            <person name="Ma J."/>
        </authorList>
    </citation>
    <scope>NUCLEOTIDE SEQUENCE [LARGE SCALE GENOMIC DNA]</scope>
    <source>
        <strain evidence="5">JCM 10425</strain>
    </source>
</reference>
<evidence type="ECO:0000313" key="5">
    <source>
        <dbReference type="Proteomes" id="UP001500967"/>
    </source>
</evidence>
<dbReference type="Pfam" id="PF13424">
    <property type="entry name" value="TPR_12"/>
    <property type="match status" value="2"/>
</dbReference>
<name>A0ABP3D6D8_9ACTN</name>
<dbReference type="RefSeq" id="WP_344647198.1">
    <property type="nucleotide sequence ID" value="NZ_BAAAGX010000004.1"/>
</dbReference>
<dbReference type="InterPro" id="IPR027417">
    <property type="entry name" value="P-loop_NTPase"/>
</dbReference>
<dbReference type="NCBIfam" id="NF047398">
    <property type="entry name" value="AAA_KGGVGR"/>
    <property type="match status" value="1"/>
</dbReference>
<accession>A0ABP3D6D8</accession>
<proteinExistence type="predicted"/>
<keyword evidence="5" id="KW-1185">Reference proteome</keyword>
<feature type="domain" description="TIR" evidence="2">
    <location>
        <begin position="337"/>
        <end position="450"/>
    </location>
</feature>
<dbReference type="InterPro" id="IPR002182">
    <property type="entry name" value="NB-ARC"/>
</dbReference>
<dbReference type="Gene3D" id="1.25.40.10">
    <property type="entry name" value="Tetratricopeptide repeat domain"/>
    <property type="match status" value="2"/>
</dbReference>
<dbReference type="Gene3D" id="3.40.50.300">
    <property type="entry name" value="P-loop containing nucleotide triphosphate hydrolases"/>
    <property type="match status" value="2"/>
</dbReference>
<gene>
    <name evidence="4" type="ORF">GCM10009539_06430</name>
</gene>
<dbReference type="InterPro" id="IPR035897">
    <property type="entry name" value="Toll_tir_struct_dom_sf"/>
</dbReference>
<dbReference type="Pfam" id="PF00931">
    <property type="entry name" value="NB-ARC"/>
    <property type="match status" value="1"/>
</dbReference>
<dbReference type="SUPFAM" id="SSF52200">
    <property type="entry name" value="Toll/Interleukin receptor TIR domain"/>
    <property type="match status" value="1"/>
</dbReference>
<feature type="domain" description="NB-ARC" evidence="1">
    <location>
        <begin position="503"/>
        <end position="659"/>
    </location>
</feature>
<dbReference type="Gene3D" id="3.40.50.10140">
    <property type="entry name" value="Toll/interleukin-1 receptor homology (TIR) domain"/>
    <property type="match status" value="1"/>
</dbReference>
<dbReference type="SUPFAM" id="SSF52540">
    <property type="entry name" value="P-loop containing nucleoside triphosphate hydrolases"/>
    <property type="match status" value="2"/>
</dbReference>